<reference evidence="4" key="1">
    <citation type="submission" date="2016-02" db="EMBL/GenBank/DDBJ databases">
        <authorList>
            <person name="Dunlap C."/>
        </authorList>
    </citation>
    <scope>NUCLEOTIDE SEQUENCE [LARGE SCALE GENOMIC DNA]</scope>
    <source>
        <strain evidence="4">NRRL B-41092</strain>
    </source>
</reference>
<dbReference type="EMBL" id="LSBA01000036">
    <property type="protein sequence ID" value="KXZ15307.1"/>
    <property type="molecule type" value="Genomic_DNA"/>
</dbReference>
<protein>
    <submittedName>
        <fullName evidence="3">Terminase</fullName>
    </submittedName>
</protein>
<dbReference type="STRING" id="1793963.AXI58_03345"/>
<feature type="domain" description="Terminase large subunit-like ATPase" evidence="1">
    <location>
        <begin position="112"/>
        <end position="277"/>
    </location>
</feature>
<dbReference type="InterPro" id="IPR027417">
    <property type="entry name" value="P-loop_NTPase"/>
</dbReference>
<sequence>MTSKPLLDMSYSELTKWWADYQAEQQSWGGILVQPYPELLTTWYAEQLIDGSIPASKENILAAKRHMRDLERQGTDDFPWIFDEEKGHRPIRFIEKKCKPSKGDHDQLIMQPWQHFVIGSIFGWVHKDTGIRKYREALDFVGRKNGKTTIISGISNYMLGFDGERGANVYVLANSQKQSSILFNESKAMIENSPYLNKRFKALRSEIRYENMKCTMQAMSAEKNNKDGENLHFAVFDEIHEYIDYLLINVMKKSRGMRKQPLIIYITTAGYVLDGPLMNFFEAGKECLENLEDDLDERTFYYLAKLDKPEEADDPRMWIKANPNIGLMDFVNLVTDYKKDRKNPQELADWLTKQFNIFSDVDELSFVDVATINKNNKEIDVDMLKGRECVGGYDLSETEDFTSACLEFPLDNGEIFFLTHSWIPEARYNRDNNQQRLDEWRKKGYLTIIPEAEYVNYEVVLDWFIEKSKLYKIKKIGYDKAKALFLNAALEEHGFETEKVIQGFKTLGGPMQNFKELMLDGKVIFNNNKLFRWYLNNVRMVKDRNNNWMPTKQSKNRKIDGVAAALTAHTFVIPMLIKPKKSGKVKYYSVADLKSM</sequence>
<gene>
    <name evidence="3" type="ORF">AXI58_03345</name>
</gene>
<dbReference type="GO" id="GO:0004519">
    <property type="term" value="F:endonuclease activity"/>
    <property type="evidence" value="ECO:0007669"/>
    <property type="project" value="InterPro"/>
</dbReference>
<dbReference type="PANTHER" id="PTHR41287:SF1">
    <property type="entry name" value="PROTEIN YMFN"/>
    <property type="match status" value="1"/>
</dbReference>
<dbReference type="Proteomes" id="UP000075430">
    <property type="component" value="Unassembled WGS sequence"/>
</dbReference>
<dbReference type="InterPro" id="IPR046461">
    <property type="entry name" value="TerL_ATPase"/>
</dbReference>
<dbReference type="Gene3D" id="3.40.50.300">
    <property type="entry name" value="P-loop containing nucleotide triphosphate hydrolases"/>
    <property type="match status" value="1"/>
</dbReference>
<comment type="caution">
    <text evidence="3">The sequence shown here is derived from an EMBL/GenBank/DDBJ whole genome shotgun (WGS) entry which is preliminary data.</text>
</comment>
<dbReference type="AlphaFoldDB" id="A0A150F3J2"/>
<evidence type="ECO:0000313" key="3">
    <source>
        <dbReference type="EMBL" id="KXZ15307.1"/>
    </source>
</evidence>
<organism evidence="3 4">
    <name type="scientific">Bacillus nakamurai</name>
    <dbReference type="NCBI Taxonomy" id="1793963"/>
    <lineage>
        <taxon>Bacteria</taxon>
        <taxon>Bacillati</taxon>
        <taxon>Bacillota</taxon>
        <taxon>Bacilli</taxon>
        <taxon>Bacillales</taxon>
        <taxon>Bacillaceae</taxon>
        <taxon>Bacillus</taxon>
    </lineage>
</organism>
<evidence type="ECO:0000259" key="1">
    <source>
        <dbReference type="Pfam" id="PF03354"/>
    </source>
</evidence>
<dbReference type="InterPro" id="IPR046462">
    <property type="entry name" value="TerL_nuclease"/>
</dbReference>
<dbReference type="Pfam" id="PF03354">
    <property type="entry name" value="TerL_ATPase"/>
    <property type="match status" value="1"/>
</dbReference>
<dbReference type="RefSeq" id="WP_061523007.1">
    <property type="nucleotide sequence ID" value="NZ_JARLZY010000006.1"/>
</dbReference>
<dbReference type="InterPro" id="IPR005021">
    <property type="entry name" value="Terminase_largesu-like"/>
</dbReference>
<dbReference type="OrthoDB" id="9760250at2"/>
<keyword evidence="4" id="KW-1185">Reference proteome</keyword>
<accession>A0A150F3J2</accession>
<proteinExistence type="predicted"/>
<dbReference type="Pfam" id="PF20441">
    <property type="entry name" value="TerL_nuclease"/>
    <property type="match status" value="1"/>
</dbReference>
<dbReference type="PANTHER" id="PTHR41287">
    <property type="match status" value="1"/>
</dbReference>
<name>A0A150F3J2_9BACI</name>
<evidence type="ECO:0000259" key="2">
    <source>
        <dbReference type="Pfam" id="PF20441"/>
    </source>
</evidence>
<evidence type="ECO:0000313" key="4">
    <source>
        <dbReference type="Proteomes" id="UP000075430"/>
    </source>
</evidence>
<feature type="domain" description="Terminase large subunit-like endonuclease" evidence="2">
    <location>
        <begin position="296"/>
        <end position="569"/>
    </location>
</feature>